<protein>
    <recommendedName>
        <fullName evidence="11 15">Leucyl/phenylalanyl-tRNA--protein transferase</fullName>
        <ecNumber evidence="10 15">2.3.2.6</ecNumber>
    </recommendedName>
    <alternativeName>
        <fullName evidence="12 15">L/F-transferase</fullName>
    </alternativeName>
    <alternativeName>
        <fullName evidence="13 15">Leucyltransferase</fullName>
    </alternativeName>
    <alternativeName>
        <fullName evidence="14 15">Phenyalanyltransferase</fullName>
    </alternativeName>
</protein>
<evidence type="ECO:0000256" key="4">
    <source>
        <dbReference type="ARBA" id="ARBA00023315"/>
    </source>
</evidence>
<accession>A0A556A927</accession>
<comment type="catalytic activity">
    <reaction evidence="6 15">
        <text>N-terminal L-arginyl-[protein] + L-leucyl-tRNA(Leu) = N-terminal L-leucyl-L-arginyl-[protein] + tRNA(Leu) + H(+)</text>
        <dbReference type="Rhea" id="RHEA:50416"/>
        <dbReference type="Rhea" id="RHEA-COMP:9613"/>
        <dbReference type="Rhea" id="RHEA-COMP:9622"/>
        <dbReference type="Rhea" id="RHEA-COMP:12672"/>
        <dbReference type="Rhea" id="RHEA-COMP:12673"/>
        <dbReference type="ChEBI" id="CHEBI:15378"/>
        <dbReference type="ChEBI" id="CHEBI:64719"/>
        <dbReference type="ChEBI" id="CHEBI:78442"/>
        <dbReference type="ChEBI" id="CHEBI:78494"/>
        <dbReference type="ChEBI" id="CHEBI:133044"/>
        <dbReference type="EC" id="2.3.2.6"/>
    </reaction>
</comment>
<evidence type="ECO:0000256" key="14">
    <source>
        <dbReference type="ARBA" id="ARBA00083640"/>
    </source>
</evidence>
<evidence type="ECO:0000256" key="8">
    <source>
        <dbReference type="ARBA" id="ARBA00054043"/>
    </source>
</evidence>
<evidence type="ECO:0000256" key="6">
    <source>
        <dbReference type="ARBA" id="ARBA00050652"/>
    </source>
</evidence>
<dbReference type="GO" id="GO:0008914">
    <property type="term" value="F:leucyl-tRNA--protein transferase activity"/>
    <property type="evidence" value="ECO:0007669"/>
    <property type="project" value="UniProtKB-UniRule"/>
</dbReference>
<dbReference type="PANTHER" id="PTHR30098:SF2">
    <property type="entry name" value="LEUCYL_PHENYLALANYL-TRNA--PROTEIN TRANSFERASE"/>
    <property type="match status" value="1"/>
</dbReference>
<dbReference type="Pfam" id="PF03588">
    <property type="entry name" value="Leu_Phe_trans"/>
    <property type="match status" value="1"/>
</dbReference>
<keyword evidence="2 15" id="KW-0963">Cytoplasm</keyword>
<evidence type="ECO:0000256" key="10">
    <source>
        <dbReference type="ARBA" id="ARBA00066767"/>
    </source>
</evidence>
<evidence type="ECO:0000256" key="9">
    <source>
        <dbReference type="ARBA" id="ARBA00061535"/>
    </source>
</evidence>
<dbReference type="HAMAP" id="MF_00688">
    <property type="entry name" value="Leu_Phe_trans"/>
    <property type="match status" value="1"/>
</dbReference>
<dbReference type="GO" id="GO:0005737">
    <property type="term" value="C:cytoplasm"/>
    <property type="evidence" value="ECO:0007669"/>
    <property type="project" value="UniProtKB-SubCell"/>
</dbReference>
<dbReference type="AlphaFoldDB" id="A0A556A927"/>
<comment type="catalytic activity">
    <reaction evidence="7 15">
        <text>N-terminal L-lysyl-[protein] + L-leucyl-tRNA(Leu) = N-terminal L-leucyl-L-lysyl-[protein] + tRNA(Leu) + H(+)</text>
        <dbReference type="Rhea" id="RHEA:12340"/>
        <dbReference type="Rhea" id="RHEA-COMP:9613"/>
        <dbReference type="Rhea" id="RHEA-COMP:9622"/>
        <dbReference type="Rhea" id="RHEA-COMP:12670"/>
        <dbReference type="Rhea" id="RHEA-COMP:12671"/>
        <dbReference type="ChEBI" id="CHEBI:15378"/>
        <dbReference type="ChEBI" id="CHEBI:65249"/>
        <dbReference type="ChEBI" id="CHEBI:78442"/>
        <dbReference type="ChEBI" id="CHEBI:78494"/>
        <dbReference type="ChEBI" id="CHEBI:133043"/>
        <dbReference type="EC" id="2.3.2.6"/>
    </reaction>
</comment>
<keyword evidence="3 15" id="KW-0808">Transferase</keyword>
<dbReference type="EC" id="2.3.2.6" evidence="10 15"/>
<dbReference type="FunFam" id="3.30.70.3550:FF:000001">
    <property type="entry name" value="Leucyl/phenylalanyl-tRNA--protein transferase"/>
    <property type="match status" value="1"/>
</dbReference>
<dbReference type="Proteomes" id="UP000318405">
    <property type="component" value="Unassembled WGS sequence"/>
</dbReference>
<comment type="catalytic activity">
    <reaction evidence="5 15">
        <text>L-phenylalanyl-tRNA(Phe) + an N-terminal L-alpha-aminoacyl-[protein] = an N-terminal L-phenylalanyl-L-alpha-aminoacyl-[protein] + tRNA(Phe)</text>
        <dbReference type="Rhea" id="RHEA:43632"/>
        <dbReference type="Rhea" id="RHEA-COMP:9668"/>
        <dbReference type="Rhea" id="RHEA-COMP:9699"/>
        <dbReference type="Rhea" id="RHEA-COMP:10636"/>
        <dbReference type="Rhea" id="RHEA-COMP:10637"/>
        <dbReference type="ChEBI" id="CHEBI:78442"/>
        <dbReference type="ChEBI" id="CHEBI:78531"/>
        <dbReference type="ChEBI" id="CHEBI:78597"/>
        <dbReference type="ChEBI" id="CHEBI:83561"/>
        <dbReference type="EC" id="2.3.2.6"/>
    </reaction>
</comment>
<dbReference type="SUPFAM" id="SSF55729">
    <property type="entry name" value="Acyl-CoA N-acyltransferases (Nat)"/>
    <property type="match status" value="1"/>
</dbReference>
<dbReference type="RefSeq" id="WP_143950793.1">
    <property type="nucleotide sequence ID" value="NZ_BAABMB010000005.1"/>
</dbReference>
<name>A0A556A927_9BURK</name>
<evidence type="ECO:0000256" key="13">
    <source>
        <dbReference type="ARBA" id="ARBA00077165"/>
    </source>
</evidence>
<sequence length="248" mass="27202">MALTLLGPDTPFPPPELALDDPAGLLAVGGDLSLARLEQAYRHGIFPWFSPGQPILWWSPDPRMVLRTDAMALSHSLRKKLSRIARGRLPIQVRMDTDCRAVMRACAAPRQGQPGTWIVPAMQHAYLQWHRAGFVHSIETYLDGELVGGLYGVGIGRMFFGESMFTRVSDASKIALACLVRWLARHGVGLIDCQQETAHLASLGARPIARSDFLAHVRQAAAQPPPPWAPGTLRPDGGWHPLVSWTSP</sequence>
<evidence type="ECO:0000256" key="1">
    <source>
        <dbReference type="ARBA" id="ARBA00004496"/>
    </source>
</evidence>
<evidence type="ECO:0000313" key="17">
    <source>
        <dbReference type="Proteomes" id="UP000318405"/>
    </source>
</evidence>
<reference evidence="16 17" key="1">
    <citation type="submission" date="2019-07" db="EMBL/GenBank/DDBJ databases">
        <title>Qingshengfaniella alkalisoli gen. nov., sp. nov., isolated from saline soil.</title>
        <authorList>
            <person name="Xu L."/>
            <person name="Huang X.-X."/>
            <person name="Sun J.-Q."/>
        </authorList>
    </citation>
    <scope>NUCLEOTIDE SEQUENCE [LARGE SCALE GENOMIC DNA]</scope>
    <source>
        <strain evidence="16 17">DSM 27279</strain>
    </source>
</reference>
<dbReference type="NCBIfam" id="TIGR00667">
    <property type="entry name" value="aat"/>
    <property type="match status" value="1"/>
</dbReference>
<keyword evidence="17" id="KW-1185">Reference proteome</keyword>
<evidence type="ECO:0000256" key="3">
    <source>
        <dbReference type="ARBA" id="ARBA00022679"/>
    </source>
</evidence>
<gene>
    <name evidence="15" type="primary">aat</name>
    <name evidence="16" type="ORF">FOZ76_23825</name>
</gene>
<evidence type="ECO:0000256" key="2">
    <source>
        <dbReference type="ARBA" id="ARBA00022490"/>
    </source>
</evidence>
<evidence type="ECO:0000256" key="5">
    <source>
        <dbReference type="ARBA" id="ARBA00050607"/>
    </source>
</evidence>
<dbReference type="GO" id="GO:0030163">
    <property type="term" value="P:protein catabolic process"/>
    <property type="evidence" value="ECO:0007669"/>
    <property type="project" value="UniProtKB-UniRule"/>
</dbReference>
<keyword evidence="4 15" id="KW-0012">Acyltransferase</keyword>
<dbReference type="OrthoDB" id="9790282at2"/>
<dbReference type="PANTHER" id="PTHR30098">
    <property type="entry name" value="LEUCYL/PHENYLALANYL-TRNA--PROTEIN TRANSFERASE"/>
    <property type="match status" value="1"/>
</dbReference>
<dbReference type="Gene3D" id="3.30.70.3550">
    <property type="entry name" value="Leucyl/phenylalanyl-tRNA-protein transferase, N-terminal domain"/>
    <property type="match status" value="1"/>
</dbReference>
<proteinExistence type="inferred from homology"/>
<comment type="similarity">
    <text evidence="9 15">Belongs to the L/F-transferase family.</text>
</comment>
<dbReference type="InterPro" id="IPR042203">
    <property type="entry name" value="Leu/Phe-tRNA_Trfase_C"/>
</dbReference>
<comment type="function">
    <text evidence="8 15">Functions in the N-end rule pathway of protein degradation where it conjugates Leu, Phe and, less efficiently, Met from aminoacyl-tRNAs to the N-termini of proteins containing an N-terminal arginine or lysine.</text>
</comment>
<evidence type="ECO:0000256" key="12">
    <source>
        <dbReference type="ARBA" id="ARBA00077136"/>
    </source>
</evidence>
<organism evidence="16 17">
    <name type="scientific">Verticiella sediminum</name>
    <dbReference type="NCBI Taxonomy" id="1247510"/>
    <lineage>
        <taxon>Bacteria</taxon>
        <taxon>Pseudomonadati</taxon>
        <taxon>Pseudomonadota</taxon>
        <taxon>Betaproteobacteria</taxon>
        <taxon>Burkholderiales</taxon>
        <taxon>Alcaligenaceae</taxon>
        <taxon>Verticiella</taxon>
    </lineage>
</organism>
<comment type="caution">
    <text evidence="16">The sequence shown here is derived from an EMBL/GenBank/DDBJ whole genome shotgun (WGS) entry which is preliminary data.</text>
</comment>
<dbReference type="EMBL" id="VLTJ01000041">
    <property type="protein sequence ID" value="TSH89389.1"/>
    <property type="molecule type" value="Genomic_DNA"/>
</dbReference>
<evidence type="ECO:0000256" key="15">
    <source>
        <dbReference type="HAMAP-Rule" id="MF_00688"/>
    </source>
</evidence>
<evidence type="ECO:0000313" key="16">
    <source>
        <dbReference type="EMBL" id="TSH89389.1"/>
    </source>
</evidence>
<evidence type="ECO:0000256" key="7">
    <source>
        <dbReference type="ARBA" id="ARBA00051538"/>
    </source>
</evidence>
<dbReference type="InterPro" id="IPR004616">
    <property type="entry name" value="Leu/Phe-tRNA_Trfase"/>
</dbReference>
<dbReference type="Gene3D" id="3.40.630.70">
    <property type="entry name" value="Leucyl/phenylalanyl-tRNA-protein transferase, C-terminal domain"/>
    <property type="match status" value="1"/>
</dbReference>
<comment type="subcellular location">
    <subcellularLocation>
        <location evidence="1 15">Cytoplasm</location>
    </subcellularLocation>
</comment>
<dbReference type="InterPro" id="IPR042221">
    <property type="entry name" value="Leu/Phe-tRNA_Trfase_N"/>
</dbReference>
<dbReference type="InterPro" id="IPR016181">
    <property type="entry name" value="Acyl_CoA_acyltransferase"/>
</dbReference>
<evidence type="ECO:0000256" key="11">
    <source>
        <dbReference type="ARBA" id="ARBA00074372"/>
    </source>
</evidence>